<feature type="transmembrane region" description="Helical" evidence="8">
    <location>
        <begin position="322"/>
        <end position="341"/>
    </location>
</feature>
<feature type="transmembrane region" description="Helical" evidence="8">
    <location>
        <begin position="282"/>
        <end position="302"/>
    </location>
</feature>
<dbReference type="InterPro" id="IPR038731">
    <property type="entry name" value="RgtA/B/C-like"/>
</dbReference>
<feature type="transmembrane region" description="Helical" evidence="8">
    <location>
        <begin position="95"/>
        <end position="114"/>
    </location>
</feature>
<feature type="transmembrane region" description="Helical" evidence="8">
    <location>
        <begin position="126"/>
        <end position="143"/>
    </location>
</feature>
<feature type="domain" description="Glycosyltransferase RgtA/B/C/D-like" evidence="9">
    <location>
        <begin position="74"/>
        <end position="229"/>
    </location>
</feature>
<feature type="transmembrane region" description="Helical" evidence="8">
    <location>
        <begin position="174"/>
        <end position="200"/>
    </location>
</feature>
<dbReference type="STRING" id="1797532.A2729_03980"/>
<accession>A0A1G1XY35</accession>
<name>A0A1G1XY35_9BACT</name>
<evidence type="ECO:0000256" key="6">
    <source>
        <dbReference type="ARBA" id="ARBA00022989"/>
    </source>
</evidence>
<dbReference type="EMBL" id="MHIB01000009">
    <property type="protein sequence ID" value="OGY44912.1"/>
    <property type="molecule type" value="Genomic_DNA"/>
</dbReference>
<evidence type="ECO:0000256" key="3">
    <source>
        <dbReference type="ARBA" id="ARBA00022676"/>
    </source>
</evidence>
<evidence type="ECO:0000256" key="1">
    <source>
        <dbReference type="ARBA" id="ARBA00004651"/>
    </source>
</evidence>
<keyword evidence="4" id="KW-0808">Transferase</keyword>
<dbReference type="GO" id="GO:0016763">
    <property type="term" value="F:pentosyltransferase activity"/>
    <property type="evidence" value="ECO:0007669"/>
    <property type="project" value="TreeGrafter"/>
</dbReference>
<protein>
    <recommendedName>
        <fullName evidence="9">Glycosyltransferase RgtA/B/C/D-like domain-containing protein</fullName>
    </recommendedName>
</protein>
<dbReference type="Proteomes" id="UP000178930">
    <property type="component" value="Unassembled WGS sequence"/>
</dbReference>
<evidence type="ECO:0000259" key="9">
    <source>
        <dbReference type="Pfam" id="PF13231"/>
    </source>
</evidence>
<comment type="caution">
    <text evidence="10">The sequence shown here is derived from an EMBL/GenBank/DDBJ whole genome shotgun (WGS) entry which is preliminary data.</text>
</comment>
<keyword evidence="5 8" id="KW-0812">Transmembrane</keyword>
<dbReference type="PANTHER" id="PTHR33908">
    <property type="entry name" value="MANNOSYLTRANSFERASE YKCB-RELATED"/>
    <property type="match status" value="1"/>
</dbReference>
<keyword evidence="3" id="KW-0328">Glycosyltransferase</keyword>
<dbReference type="PANTHER" id="PTHR33908:SF11">
    <property type="entry name" value="MEMBRANE PROTEIN"/>
    <property type="match status" value="1"/>
</dbReference>
<evidence type="ECO:0000256" key="4">
    <source>
        <dbReference type="ARBA" id="ARBA00022679"/>
    </source>
</evidence>
<evidence type="ECO:0000256" key="5">
    <source>
        <dbReference type="ARBA" id="ARBA00022692"/>
    </source>
</evidence>
<feature type="transmembrane region" description="Helical" evidence="8">
    <location>
        <begin position="149"/>
        <end position="167"/>
    </location>
</feature>
<dbReference type="GO" id="GO:0009103">
    <property type="term" value="P:lipopolysaccharide biosynthetic process"/>
    <property type="evidence" value="ECO:0007669"/>
    <property type="project" value="UniProtKB-ARBA"/>
</dbReference>
<feature type="transmembrane region" description="Helical" evidence="8">
    <location>
        <begin position="371"/>
        <end position="394"/>
    </location>
</feature>
<evidence type="ECO:0000313" key="11">
    <source>
        <dbReference type="Proteomes" id="UP000178930"/>
    </source>
</evidence>
<organism evidence="10 11">
    <name type="scientific">Candidatus Buchananbacteria bacterium RIFCSPHIGHO2_01_FULL_39_14</name>
    <dbReference type="NCBI Taxonomy" id="1797532"/>
    <lineage>
        <taxon>Bacteria</taxon>
        <taxon>Candidatus Buchananiibacteriota</taxon>
    </lineage>
</organism>
<evidence type="ECO:0000256" key="2">
    <source>
        <dbReference type="ARBA" id="ARBA00022475"/>
    </source>
</evidence>
<dbReference type="AlphaFoldDB" id="A0A1G1XY35"/>
<keyword evidence="7 8" id="KW-0472">Membrane</keyword>
<evidence type="ECO:0000256" key="7">
    <source>
        <dbReference type="ARBA" id="ARBA00023136"/>
    </source>
</evidence>
<dbReference type="GO" id="GO:0005886">
    <property type="term" value="C:plasma membrane"/>
    <property type="evidence" value="ECO:0007669"/>
    <property type="project" value="UniProtKB-SubCell"/>
</dbReference>
<sequence length="566" mass="65562">MLSKKQTWSLLISILILAAFLRLYNLTSADVITDEALIAFRAIGYIDFFVSPYQTTPYEWFSDTPAWVKLSFHDHPPLIFLIENLFFKVFGVNVFSLRLPFVLAGMASVILIYLIGSQLFNQKSGLLAALFLAISPYHLWISRVGLQESMVMALMLLAFYFFILSLGNQKHWRWGIFLGLAMLSKYTAIILLPIFLVYLLISNRKILFDKKFWLAIILVILIFSPVLIYNFKLYQARGHFDLQLSFLFGQKVNEWQFLPGKIQAGSLFDRIINLIPAMFRGLLAPMFLLFAISLLSVVYQLIKETLQLAPSWQSGGARSEPLIAPPLVVLAIIFHILLFMLIGPLSRFVVMIIPFSLLLIVWFLPQLPKKIMMTLVILITFSEIFFSYNTLYAFTPIGQKDFTYAYFRNDSVNWGYNQLDDYLTEIFKNKRPAVSFTGRYPFLEKIKQQATATAKKENKQPATILLIYDENMYDLATLWLFHRRLIYEGWPIITADAYLGQSQDYWRRQGITEFYFVKIIDPAILQRPEAERSQAAQNLSEQLNSSPKSIIKRLDSRSVFAVYYWQ</sequence>
<keyword evidence="2" id="KW-1003">Cell membrane</keyword>
<comment type="subcellular location">
    <subcellularLocation>
        <location evidence="1">Cell membrane</location>
        <topology evidence="1">Multi-pass membrane protein</topology>
    </subcellularLocation>
</comment>
<feature type="transmembrane region" description="Helical" evidence="8">
    <location>
        <begin position="348"/>
        <end position="365"/>
    </location>
</feature>
<dbReference type="Pfam" id="PF13231">
    <property type="entry name" value="PMT_2"/>
    <property type="match status" value="1"/>
</dbReference>
<feature type="transmembrane region" description="Helical" evidence="8">
    <location>
        <begin position="212"/>
        <end position="231"/>
    </location>
</feature>
<evidence type="ECO:0000313" key="10">
    <source>
        <dbReference type="EMBL" id="OGY44912.1"/>
    </source>
</evidence>
<dbReference type="InterPro" id="IPR050297">
    <property type="entry name" value="LipidA_mod_glycosyltrf_83"/>
</dbReference>
<evidence type="ECO:0000256" key="8">
    <source>
        <dbReference type="SAM" id="Phobius"/>
    </source>
</evidence>
<reference evidence="10 11" key="1">
    <citation type="journal article" date="2016" name="Nat. Commun.">
        <title>Thousands of microbial genomes shed light on interconnected biogeochemical processes in an aquifer system.</title>
        <authorList>
            <person name="Anantharaman K."/>
            <person name="Brown C.T."/>
            <person name="Hug L.A."/>
            <person name="Sharon I."/>
            <person name="Castelle C.J."/>
            <person name="Probst A.J."/>
            <person name="Thomas B.C."/>
            <person name="Singh A."/>
            <person name="Wilkins M.J."/>
            <person name="Karaoz U."/>
            <person name="Brodie E.L."/>
            <person name="Williams K.H."/>
            <person name="Hubbard S.S."/>
            <person name="Banfield J.F."/>
        </authorList>
    </citation>
    <scope>NUCLEOTIDE SEQUENCE [LARGE SCALE GENOMIC DNA]</scope>
</reference>
<gene>
    <name evidence="10" type="ORF">A2729_03980</name>
</gene>
<proteinExistence type="predicted"/>
<keyword evidence="6 8" id="KW-1133">Transmembrane helix</keyword>